<feature type="transmembrane region" description="Helical" evidence="1">
    <location>
        <begin position="133"/>
        <end position="157"/>
    </location>
</feature>
<dbReference type="AlphaFoldDB" id="A0A239CL97"/>
<keyword evidence="3" id="KW-1185">Reference proteome</keyword>
<feature type="transmembrane region" description="Helical" evidence="1">
    <location>
        <begin position="70"/>
        <end position="93"/>
    </location>
</feature>
<sequence>MSIAQAVLEPRVVVLGTTTLAGVGASISTLEWLRNARQLAPGGLYDWAIVGSRRFAVGTRLRARVANRLLEYRGFLAVLGIRFLSVLLLPAAVLAGTRVAIVAVLAVVVGTTLLMNLRTVYGMDGSDQMTTQVYGALLLGYLPGTSLALSAALWYIAVQACFSYFVSGAAKAVSPQWRSEGVIFRIFNTQTYGYEPVARFLRNRARLTWSLGWSAFLVEMAFPLALVVGFPLVVLFVLWGVAFHVMNAVVMGLNSFLWAFAATYPAVVHVAAVLAS</sequence>
<reference evidence="3" key="1">
    <citation type="submission" date="2017-06" db="EMBL/GenBank/DDBJ databases">
        <authorList>
            <person name="Varghese N."/>
            <person name="Submissions S."/>
        </authorList>
    </citation>
    <scope>NUCLEOTIDE SEQUENCE [LARGE SCALE GENOMIC DNA]</scope>
    <source>
        <strain evidence="3">DSM 46839</strain>
    </source>
</reference>
<evidence type="ECO:0008006" key="4">
    <source>
        <dbReference type="Google" id="ProtNLM"/>
    </source>
</evidence>
<feature type="transmembrane region" description="Helical" evidence="1">
    <location>
        <begin position="220"/>
        <end position="243"/>
    </location>
</feature>
<accession>A0A239CL97</accession>
<evidence type="ECO:0000313" key="2">
    <source>
        <dbReference type="EMBL" id="SNS20880.1"/>
    </source>
</evidence>
<dbReference type="Proteomes" id="UP000198373">
    <property type="component" value="Unassembled WGS sequence"/>
</dbReference>
<proteinExistence type="predicted"/>
<organism evidence="2 3">
    <name type="scientific">Geodermatophilus pulveris</name>
    <dbReference type="NCBI Taxonomy" id="1564159"/>
    <lineage>
        <taxon>Bacteria</taxon>
        <taxon>Bacillati</taxon>
        <taxon>Actinomycetota</taxon>
        <taxon>Actinomycetes</taxon>
        <taxon>Geodermatophilales</taxon>
        <taxon>Geodermatophilaceae</taxon>
        <taxon>Geodermatophilus</taxon>
    </lineage>
</organism>
<protein>
    <recommendedName>
        <fullName evidence="4">HTTM domain-containing protein</fullName>
    </recommendedName>
</protein>
<keyword evidence="1" id="KW-0472">Membrane</keyword>
<feature type="transmembrane region" description="Helical" evidence="1">
    <location>
        <begin position="255"/>
        <end position="275"/>
    </location>
</feature>
<keyword evidence="1" id="KW-0812">Transmembrane</keyword>
<dbReference type="RefSeq" id="WP_089304675.1">
    <property type="nucleotide sequence ID" value="NZ_FZOO01000002.1"/>
</dbReference>
<feature type="transmembrane region" description="Helical" evidence="1">
    <location>
        <begin position="99"/>
        <end position="121"/>
    </location>
</feature>
<gene>
    <name evidence="2" type="ORF">SAMN06893096_102511</name>
</gene>
<dbReference type="OrthoDB" id="5422338at2"/>
<dbReference type="EMBL" id="FZOO01000002">
    <property type="protein sequence ID" value="SNS20880.1"/>
    <property type="molecule type" value="Genomic_DNA"/>
</dbReference>
<evidence type="ECO:0000313" key="3">
    <source>
        <dbReference type="Proteomes" id="UP000198373"/>
    </source>
</evidence>
<keyword evidence="1" id="KW-1133">Transmembrane helix</keyword>
<evidence type="ECO:0000256" key="1">
    <source>
        <dbReference type="SAM" id="Phobius"/>
    </source>
</evidence>
<name>A0A239CL97_9ACTN</name>